<proteinExistence type="predicted"/>
<evidence type="ECO:0000313" key="3">
    <source>
        <dbReference type="Proteomes" id="UP001633002"/>
    </source>
</evidence>
<name>A0ABD3HL13_9MARC</name>
<evidence type="ECO:0000313" key="2">
    <source>
        <dbReference type="EMBL" id="KAL3690064.1"/>
    </source>
</evidence>
<organism evidence="2 3">
    <name type="scientific">Riccia sorocarpa</name>
    <dbReference type="NCBI Taxonomy" id="122646"/>
    <lineage>
        <taxon>Eukaryota</taxon>
        <taxon>Viridiplantae</taxon>
        <taxon>Streptophyta</taxon>
        <taxon>Embryophyta</taxon>
        <taxon>Marchantiophyta</taxon>
        <taxon>Marchantiopsida</taxon>
        <taxon>Marchantiidae</taxon>
        <taxon>Marchantiales</taxon>
        <taxon>Ricciaceae</taxon>
        <taxon>Riccia</taxon>
    </lineage>
</organism>
<feature type="region of interest" description="Disordered" evidence="1">
    <location>
        <begin position="19"/>
        <end position="50"/>
    </location>
</feature>
<keyword evidence="3" id="KW-1185">Reference proteome</keyword>
<feature type="compositionally biased region" description="Low complexity" evidence="1">
    <location>
        <begin position="30"/>
        <end position="41"/>
    </location>
</feature>
<dbReference type="EMBL" id="JBJQOH010000004">
    <property type="protein sequence ID" value="KAL3690064.1"/>
    <property type="molecule type" value="Genomic_DNA"/>
</dbReference>
<dbReference type="Proteomes" id="UP001633002">
    <property type="component" value="Unassembled WGS sequence"/>
</dbReference>
<evidence type="ECO:0000256" key="1">
    <source>
        <dbReference type="SAM" id="MobiDB-lite"/>
    </source>
</evidence>
<comment type="caution">
    <text evidence="2">The sequence shown here is derived from an EMBL/GenBank/DDBJ whole genome shotgun (WGS) entry which is preliminary data.</text>
</comment>
<dbReference type="AlphaFoldDB" id="A0ABD3HL13"/>
<sequence>MAISWPCDWFVNLRRRQRRSQGVSCETLSERSSTSNQSESTAAGSIGVSCVPNGRKKGRILNAVSKMRDAYVGSSMTRRPTFATSLKDPRDLGGPLGLRNLCVP</sequence>
<accession>A0ABD3HL13</accession>
<reference evidence="2 3" key="1">
    <citation type="submission" date="2024-09" db="EMBL/GenBank/DDBJ databases">
        <title>Chromosome-scale assembly of Riccia sorocarpa.</title>
        <authorList>
            <person name="Paukszto L."/>
        </authorList>
    </citation>
    <scope>NUCLEOTIDE SEQUENCE [LARGE SCALE GENOMIC DNA]</scope>
    <source>
        <strain evidence="2">LP-2024</strain>
        <tissue evidence="2">Aerial parts of the thallus</tissue>
    </source>
</reference>
<protein>
    <submittedName>
        <fullName evidence="2">Uncharacterized protein</fullName>
    </submittedName>
</protein>
<gene>
    <name evidence="2" type="ORF">R1sor_016373</name>
</gene>